<dbReference type="EMBL" id="LSRE01000002">
    <property type="protein sequence ID" value="KXP00927.1"/>
    <property type="molecule type" value="Genomic_DNA"/>
</dbReference>
<keyword evidence="5" id="KW-1185">Reference proteome</keyword>
<comment type="caution">
    <text evidence="3">The sequence shown here is derived from an EMBL/GenBank/DDBJ whole genome shotgun (WGS) entry which is preliminary data.</text>
</comment>
<evidence type="ECO:0000313" key="2">
    <source>
        <dbReference type="EMBL" id="KXP00927.1"/>
    </source>
</evidence>
<evidence type="ECO:0000256" key="1">
    <source>
        <dbReference type="SAM" id="Phobius"/>
    </source>
</evidence>
<accession>A0A138ANX5</accession>
<organism evidence="3 4">
    <name type="scientific">Tsukamurella pseudospumae</name>
    <dbReference type="NCBI Taxonomy" id="239498"/>
    <lineage>
        <taxon>Bacteria</taxon>
        <taxon>Bacillati</taxon>
        <taxon>Actinomycetota</taxon>
        <taxon>Actinomycetes</taxon>
        <taxon>Mycobacteriales</taxon>
        <taxon>Tsukamurellaceae</taxon>
        <taxon>Tsukamurella</taxon>
    </lineage>
</organism>
<dbReference type="AlphaFoldDB" id="A0A138ANX5"/>
<evidence type="ECO:0000313" key="5">
    <source>
        <dbReference type="Proteomes" id="UP000070409"/>
    </source>
</evidence>
<reference evidence="4" key="1">
    <citation type="submission" date="2016-02" db="EMBL/GenBank/DDBJ databases">
        <authorList>
            <person name="Wen L."/>
            <person name="He K."/>
            <person name="Yang H."/>
        </authorList>
    </citation>
    <scope>NUCLEOTIDE SEQUENCE [LARGE SCALE GENOMIC DNA]</scope>
    <source>
        <strain evidence="4">JCM 15929</strain>
    </source>
</reference>
<dbReference type="OrthoDB" id="5180668at2"/>
<evidence type="ECO:0000313" key="4">
    <source>
        <dbReference type="Proteomes" id="UP000070258"/>
    </source>
</evidence>
<evidence type="ECO:0000313" key="3">
    <source>
        <dbReference type="EMBL" id="KXP12153.1"/>
    </source>
</evidence>
<dbReference type="RefSeq" id="WP_068570827.1">
    <property type="nucleotide sequence ID" value="NZ_LSRE01000002.1"/>
</dbReference>
<reference evidence="3" key="3">
    <citation type="submission" date="2016-02" db="EMBL/GenBank/DDBJ databases">
        <authorList>
            <person name="Teng J.L."/>
            <person name="Yang Y."/>
            <person name="Huang Y."/>
            <person name="Guo F."/>
            <person name="Wei W."/>
            <person name="Chen J.H."/>
            <person name="Wong S.Y."/>
            <person name="Lau S.K."/>
            <person name="Woo P.C."/>
        </authorList>
    </citation>
    <scope>NUCLEOTIDE SEQUENCE</scope>
    <source>
        <strain evidence="3">JCM 15929</strain>
    </source>
</reference>
<gene>
    <name evidence="3" type="ORF">AXK60_24150</name>
    <name evidence="2" type="ORF">AXK61_13060</name>
</gene>
<reference evidence="2 5" key="2">
    <citation type="submission" date="2016-02" db="EMBL/GenBank/DDBJ databases">
        <authorList>
            <person name="Teng J.L."/>
            <person name="Tang Y."/>
            <person name="Huang Y."/>
            <person name="Guo F."/>
            <person name="Wei W."/>
            <person name="Chen J.H."/>
            <person name="Wong S.Y."/>
            <person name="Lau S.K."/>
            <person name="Woo P.C."/>
        </authorList>
    </citation>
    <scope>NUCLEOTIDE SEQUENCE [LARGE SCALE GENOMIC DNA]</scope>
    <source>
        <strain evidence="2 5">JCM 13375</strain>
    </source>
</reference>
<dbReference type="STRING" id="239498.AXK60_24150"/>
<proteinExistence type="predicted"/>
<keyword evidence="1" id="KW-0812">Transmembrane</keyword>
<keyword evidence="1" id="KW-1133">Transmembrane helix</keyword>
<dbReference type="Proteomes" id="UP000070409">
    <property type="component" value="Unassembled WGS sequence"/>
</dbReference>
<sequence length="131" mass="13848">MTAAIRLNRRGSWLTASMIRPVVLLDGRPVVTSFGSTVLPVAPGSHRLDVREGTLVNGGFVSLLVAVAPGRLVDVEYAPSRWSGRRGRLGFGGQERPDRTGATVSYVLAAAFLGVPVIAVALWGLVSLLAR</sequence>
<keyword evidence="1" id="KW-0472">Membrane</keyword>
<protein>
    <submittedName>
        <fullName evidence="3">Uncharacterized protein</fullName>
    </submittedName>
</protein>
<dbReference type="EMBL" id="LSRF01000015">
    <property type="protein sequence ID" value="KXP12153.1"/>
    <property type="molecule type" value="Genomic_DNA"/>
</dbReference>
<feature type="transmembrane region" description="Helical" evidence="1">
    <location>
        <begin position="106"/>
        <end position="130"/>
    </location>
</feature>
<dbReference type="Proteomes" id="UP000070258">
    <property type="component" value="Unassembled WGS sequence"/>
</dbReference>
<name>A0A138ANX5_9ACTN</name>